<proteinExistence type="predicted"/>
<gene>
    <name evidence="1" type="ordered locus">SE_p514</name>
</gene>
<sequence>MTIVLVETLKFFRIEVKQMVYQHINQYLFKHQKDPVKVAIICQKIFEHRATQNEITTIQQLFQNIYRYLRDDLKLGLELTVVALNPYDLRDYFLIQSYYYHVI</sequence>
<dbReference type="HOGENOM" id="CLU_2262099_0_0_9"/>
<accession>A0A0H2VJ20</accession>
<reference evidence="1 2" key="1">
    <citation type="journal article" date="2003" name="Mol. Microbiol.">
        <title>Genome-based analysis of virulence genes in a non-biofilm-forming Staphylococcus epidermidis strain (ATCC 12228).</title>
        <authorList>
            <person name="Zhang Y.Q."/>
            <person name="Ren S.X."/>
            <person name="Li H.L."/>
            <person name="Wang Y.X."/>
            <person name="Fu G."/>
            <person name="Yang J."/>
            <person name="Qin Z.Q."/>
            <person name="Miao Y.G."/>
            <person name="Wang W.Y."/>
            <person name="Chen R.S."/>
            <person name="Shen Y."/>
            <person name="Chen Z."/>
            <person name="Yuan Z.H."/>
            <person name="Zhao G.P."/>
            <person name="Qu D."/>
            <person name="Danchin A."/>
            <person name="Wen Y.M."/>
        </authorList>
    </citation>
    <scope>NUCLEOTIDE SEQUENCE [LARGE SCALE GENOMIC DNA]</scope>
    <source>
        <strain evidence="2">ATCC 12228 / FDA PCI 1200</strain>
        <plasmid evidence="1 2">pSE-12228-05</plasmid>
    </source>
</reference>
<protein>
    <submittedName>
        <fullName evidence="1">Uncharacterized protein</fullName>
    </submittedName>
</protein>
<dbReference type="Proteomes" id="UP000001411">
    <property type="component" value="Plasmid pSE-12228-05"/>
</dbReference>
<evidence type="ECO:0000313" key="2">
    <source>
        <dbReference type="Proteomes" id="UP000001411"/>
    </source>
</evidence>
<dbReference type="KEGG" id="sep:SE_p514"/>
<dbReference type="AlphaFoldDB" id="A0A0H2VJ20"/>
<dbReference type="PATRIC" id="fig|176280.10.peg.2386"/>
<evidence type="ECO:0000313" key="1">
    <source>
        <dbReference type="EMBL" id="AAO06194.1"/>
    </source>
</evidence>
<name>A0A0H2VJ20_STAES</name>
<dbReference type="EMBL" id="AE015934">
    <property type="protein sequence ID" value="AAO06194.1"/>
    <property type="molecule type" value="Genomic_DNA"/>
</dbReference>
<geneLocation type="plasmid" evidence="1 2">
    <name>pSE-12228-05</name>
</geneLocation>
<keyword evidence="1" id="KW-0614">Plasmid</keyword>
<organism evidence="1 2">
    <name type="scientific">Staphylococcus epidermidis (strain ATCC 12228 / FDA PCI 1200)</name>
    <dbReference type="NCBI Taxonomy" id="176280"/>
    <lineage>
        <taxon>Bacteria</taxon>
        <taxon>Bacillati</taxon>
        <taxon>Bacillota</taxon>
        <taxon>Bacilli</taxon>
        <taxon>Bacillales</taxon>
        <taxon>Staphylococcaceae</taxon>
        <taxon>Staphylococcus</taxon>
    </lineage>
</organism>